<dbReference type="PANTHER" id="PTHR34075">
    <property type="entry name" value="BLR3430 PROTEIN"/>
    <property type="match status" value="1"/>
</dbReference>
<organism evidence="3 4">
    <name type="scientific">Novosphingobium beihaiensis</name>
    <dbReference type="NCBI Taxonomy" id="2930389"/>
    <lineage>
        <taxon>Bacteria</taxon>
        <taxon>Pseudomonadati</taxon>
        <taxon>Pseudomonadota</taxon>
        <taxon>Alphaproteobacteria</taxon>
        <taxon>Sphingomonadales</taxon>
        <taxon>Sphingomonadaceae</taxon>
        <taxon>Novosphingobium</taxon>
    </lineage>
</organism>
<keyword evidence="4" id="KW-1185">Reference proteome</keyword>
<name>A0ABT0BS11_9SPHN</name>
<dbReference type="Proteomes" id="UP001202281">
    <property type="component" value="Unassembled WGS sequence"/>
</dbReference>
<evidence type="ECO:0000313" key="4">
    <source>
        <dbReference type="Proteomes" id="UP001202281"/>
    </source>
</evidence>
<proteinExistence type="predicted"/>
<dbReference type="InterPro" id="IPR002878">
    <property type="entry name" value="ChsH2_C"/>
</dbReference>
<reference evidence="3 4" key="1">
    <citation type="submission" date="2022-04" db="EMBL/GenBank/DDBJ databases">
        <title>Identification of a novel bacterium isolated from mangrove sediments.</title>
        <authorList>
            <person name="Pan X."/>
        </authorList>
    </citation>
    <scope>NUCLEOTIDE SEQUENCE [LARGE SCALE GENOMIC DNA]</scope>
    <source>
        <strain evidence="3 4">B2638</strain>
    </source>
</reference>
<sequence>MADTSSPARKLPRLEPETAFYWTCGAQGVLRIQRCGDCGIWQHPPLPRCAACTSEAVAPEPVSGKGRIASYTVNHEAWLPGLDVPFVFAAVELAEQRELYVFTNILAPAGAVRAGMAVTVAFEQHEDVWLPMFRPDTGEDAA</sequence>
<dbReference type="Pfam" id="PF12172">
    <property type="entry name" value="zf-ChsH2"/>
    <property type="match status" value="1"/>
</dbReference>
<dbReference type="InterPro" id="IPR012340">
    <property type="entry name" value="NA-bd_OB-fold"/>
</dbReference>
<comment type="caution">
    <text evidence="3">The sequence shown here is derived from an EMBL/GenBank/DDBJ whole genome shotgun (WGS) entry which is preliminary data.</text>
</comment>
<evidence type="ECO:0000313" key="3">
    <source>
        <dbReference type="EMBL" id="MCJ2187837.1"/>
    </source>
</evidence>
<accession>A0ABT0BS11</accession>
<dbReference type="RefSeq" id="WP_243921924.1">
    <property type="nucleotide sequence ID" value="NZ_JALHLG010000020.1"/>
</dbReference>
<protein>
    <submittedName>
        <fullName evidence="3">OB-fold domain-containing protein</fullName>
    </submittedName>
</protein>
<dbReference type="PANTHER" id="PTHR34075:SF5">
    <property type="entry name" value="BLR3430 PROTEIN"/>
    <property type="match status" value="1"/>
</dbReference>
<gene>
    <name evidence="3" type="ORF">MTR66_13545</name>
</gene>
<feature type="domain" description="ChsH2 C-terminal OB-fold" evidence="1">
    <location>
        <begin position="61"/>
        <end position="123"/>
    </location>
</feature>
<evidence type="ECO:0000259" key="1">
    <source>
        <dbReference type="Pfam" id="PF01796"/>
    </source>
</evidence>
<dbReference type="InterPro" id="IPR052513">
    <property type="entry name" value="Thioester_dehydratase-like"/>
</dbReference>
<evidence type="ECO:0000259" key="2">
    <source>
        <dbReference type="Pfam" id="PF12172"/>
    </source>
</evidence>
<dbReference type="SUPFAM" id="SSF50249">
    <property type="entry name" value="Nucleic acid-binding proteins"/>
    <property type="match status" value="1"/>
</dbReference>
<dbReference type="Pfam" id="PF01796">
    <property type="entry name" value="OB_ChsH2_C"/>
    <property type="match status" value="1"/>
</dbReference>
<dbReference type="EMBL" id="JALHLG010000020">
    <property type="protein sequence ID" value="MCJ2187837.1"/>
    <property type="molecule type" value="Genomic_DNA"/>
</dbReference>
<dbReference type="InterPro" id="IPR022002">
    <property type="entry name" value="ChsH2_Znr"/>
</dbReference>
<feature type="domain" description="ChsH2 rubredoxin-like zinc ribbon" evidence="2">
    <location>
        <begin position="25"/>
        <end position="56"/>
    </location>
</feature>